<gene>
    <name evidence="10" type="ORF">KUTeg_022593</name>
</gene>
<dbReference type="Gene3D" id="2.30.29.30">
    <property type="entry name" value="Pleckstrin-homology domain (PH domain)/Phosphotyrosine-binding domain (PTB)"/>
    <property type="match status" value="1"/>
</dbReference>
<feature type="region of interest" description="Disordered" evidence="6">
    <location>
        <begin position="830"/>
        <end position="864"/>
    </location>
</feature>
<accession>A0ABQ9E7U1</accession>
<organism evidence="10 11">
    <name type="scientific">Tegillarca granosa</name>
    <name type="common">Malaysian cockle</name>
    <name type="synonym">Anadara granosa</name>
    <dbReference type="NCBI Taxonomy" id="220873"/>
    <lineage>
        <taxon>Eukaryota</taxon>
        <taxon>Metazoa</taxon>
        <taxon>Spiralia</taxon>
        <taxon>Lophotrochozoa</taxon>
        <taxon>Mollusca</taxon>
        <taxon>Bivalvia</taxon>
        <taxon>Autobranchia</taxon>
        <taxon>Pteriomorphia</taxon>
        <taxon>Arcoida</taxon>
        <taxon>Arcoidea</taxon>
        <taxon>Arcidae</taxon>
        <taxon>Tegillarca</taxon>
    </lineage>
</organism>
<dbReference type="Pfam" id="PF17838">
    <property type="entry name" value="PH_16"/>
    <property type="match status" value="1"/>
</dbReference>
<name>A0ABQ9E7U1_TEGGR</name>
<dbReference type="Pfam" id="PF05008">
    <property type="entry name" value="V-SNARE"/>
    <property type="match status" value="1"/>
</dbReference>
<dbReference type="Gene3D" id="1.20.900.10">
    <property type="entry name" value="Dbl homology (DH) domain"/>
    <property type="match status" value="1"/>
</dbReference>
<feature type="signal peptide" evidence="7">
    <location>
        <begin position="1"/>
        <end position="18"/>
    </location>
</feature>
<evidence type="ECO:0000256" key="5">
    <source>
        <dbReference type="ARBA" id="ARBA00023054"/>
    </source>
</evidence>
<dbReference type="SUPFAM" id="SSF48065">
    <property type="entry name" value="DBL homology domain (DH-domain)"/>
    <property type="match status" value="1"/>
</dbReference>
<dbReference type="InterPro" id="IPR051632">
    <property type="entry name" value="Rho_GEF"/>
</dbReference>
<evidence type="ECO:0000313" key="10">
    <source>
        <dbReference type="EMBL" id="KAJ8299846.1"/>
    </source>
</evidence>
<keyword evidence="3" id="KW-0597">Phosphoprotein</keyword>
<evidence type="ECO:0000256" key="1">
    <source>
        <dbReference type="ARBA" id="ARBA00004496"/>
    </source>
</evidence>
<feature type="domain" description="PH" evidence="8">
    <location>
        <begin position="325"/>
        <end position="429"/>
    </location>
</feature>
<dbReference type="CDD" id="cd00160">
    <property type="entry name" value="RhoGEF"/>
    <property type="match status" value="1"/>
</dbReference>
<feature type="compositionally biased region" description="Polar residues" evidence="6">
    <location>
        <begin position="978"/>
        <end position="1017"/>
    </location>
</feature>
<sequence length="1029" mass="115347">MSILQFYLIIPLFHFSKAINEEGETDSFGSGQDLGPSNITESESLESLDEVDSSVVSVGRHCDDELLMLGHEEAERWSVTVDKKTLKKMTAKDIKRQDTIWELIQTERHHCRTLKILQKIYGQGLYEDFHMPKEVVDRLFPKLEDLIEIHMAFLKNLQDLQNRREDHSIDEVGTLLVDQFNGDSVEKMSIAYGAFCSSHKDSVLLYKDLLARDRNFQSFIKRCNNHTLCKKREIPDFMLLVTQRLSKYPTLIEAILKSTKDKKDRENLSTALQLSKDLLHNVDEQVDEYERQQRLVDIYNRMDARATTSYMGKKFKKSDLLAGRRLIYEGIVGYKNARGKVTEVMAVILTDVILFLMETNQKYTFFSQDNKSSVIPLFQLLVRGKDDTRDSKGIYLISQNKQNPEMYELVCRTGENRHQWIEMARQAVEKCPEPESSADDIVPDESEEDRKMEARSAKVRDIIDQLQKKDLEIKACCDEKNSLMIELLEIYSWKDEPQRQRPNSLGEEEGTEHMDALQAAIQEVSVTASRLTTMLQGNGSQLSRHVSSVGEHYSNSYSCPPVPKRAETFAGFDTSFDISKGYMPKKKYLSEVYDEGRSTSLQNLDTSRTDSDSDICHGAGCYRQTEADDSLESRVYERLSDNGSIGDISGSSTHSFMVSGDYMTSISQLARSLHSIVHLTAQQGTAVETLRAQLAEANERINKLSAEVHERKGGYRHNQLEELRNLQSELQSQKEELRRQKEVLQKQIDMWEQGKSSSHKDKDSSHHGQSLPKHASSPGMATTHHHSLDQDKGTDSVEKRQKSCDDASQNNTHRRSASADFCQAIEDDLERLRQGSQPRSMRREMPTRSDSRASVSSVSSAKQNLPMHLLSAKNEQRHAKQLPTRHVPSQSSGTPPPPGVQQVLPHKLAASTSSGALTGQSSNNNSAIQSPSGASASLSGSSSTSSLSHKLSNRPKNSGAPPASNLSLLMKLAEPNSKGRTASASSIGEKSLSNQKTDPPQSTASPGSQGQKSGGNHKSQKSDSGVIYF</sequence>
<comment type="caution">
    <text evidence="10">The sequence shown here is derived from an EMBL/GenBank/DDBJ whole genome shotgun (WGS) entry which is preliminary data.</text>
</comment>
<evidence type="ECO:0000256" key="3">
    <source>
        <dbReference type="ARBA" id="ARBA00022553"/>
    </source>
</evidence>
<proteinExistence type="predicted"/>
<dbReference type="SMART" id="SM00325">
    <property type="entry name" value="RhoGEF"/>
    <property type="match status" value="1"/>
</dbReference>
<keyword evidence="4" id="KW-0862">Zinc</keyword>
<dbReference type="InterPro" id="IPR011993">
    <property type="entry name" value="PH-like_dom_sf"/>
</dbReference>
<dbReference type="InterPro" id="IPR001849">
    <property type="entry name" value="PH_domain"/>
</dbReference>
<feature type="region of interest" description="Disordered" evidence="6">
    <location>
        <begin position="26"/>
        <end position="49"/>
    </location>
</feature>
<dbReference type="Pfam" id="PF00621">
    <property type="entry name" value="RhoGEF"/>
    <property type="match status" value="1"/>
</dbReference>
<dbReference type="PANTHER" id="PTHR13944:SF21">
    <property type="entry name" value="CYSTS, ISOFORM C"/>
    <property type="match status" value="1"/>
</dbReference>
<evidence type="ECO:0000259" key="8">
    <source>
        <dbReference type="PROSITE" id="PS50003"/>
    </source>
</evidence>
<dbReference type="InterPro" id="IPR041020">
    <property type="entry name" value="PH_16"/>
</dbReference>
<evidence type="ECO:0000259" key="9">
    <source>
        <dbReference type="PROSITE" id="PS50010"/>
    </source>
</evidence>
<keyword evidence="4" id="KW-0479">Metal-binding</keyword>
<keyword evidence="2" id="KW-0963">Cytoplasm</keyword>
<dbReference type="PANTHER" id="PTHR13944">
    <property type="entry name" value="AGAP007712-PA"/>
    <property type="match status" value="1"/>
</dbReference>
<feature type="domain" description="DH" evidence="9">
    <location>
        <begin position="95"/>
        <end position="285"/>
    </location>
</feature>
<dbReference type="InterPro" id="IPR007705">
    <property type="entry name" value="Vesicle_trsprt_v-SNARE_N"/>
</dbReference>
<protein>
    <submittedName>
        <fullName evidence="10">Uncharacterized protein</fullName>
    </submittedName>
</protein>
<dbReference type="SUPFAM" id="SSF47661">
    <property type="entry name" value="t-snare proteins"/>
    <property type="match status" value="1"/>
</dbReference>
<dbReference type="InterPro" id="IPR010989">
    <property type="entry name" value="SNARE"/>
</dbReference>
<feature type="compositionally biased region" description="Polar residues" evidence="6">
    <location>
        <begin position="27"/>
        <end position="40"/>
    </location>
</feature>
<feature type="compositionally biased region" description="Low complexity" evidence="6">
    <location>
        <begin position="930"/>
        <end position="948"/>
    </location>
</feature>
<keyword evidence="4" id="KW-0863">Zinc-finger</keyword>
<evidence type="ECO:0000256" key="7">
    <source>
        <dbReference type="SAM" id="SignalP"/>
    </source>
</evidence>
<dbReference type="InterPro" id="IPR035899">
    <property type="entry name" value="DBL_dom_sf"/>
</dbReference>
<feature type="compositionally biased region" description="Basic and acidic residues" evidence="6">
    <location>
        <begin position="841"/>
        <end position="851"/>
    </location>
</feature>
<evidence type="ECO:0000313" key="11">
    <source>
        <dbReference type="Proteomes" id="UP001217089"/>
    </source>
</evidence>
<feature type="region of interest" description="Disordered" evidence="6">
    <location>
        <begin position="751"/>
        <end position="818"/>
    </location>
</feature>
<evidence type="ECO:0000256" key="2">
    <source>
        <dbReference type="ARBA" id="ARBA00022490"/>
    </source>
</evidence>
<comment type="subcellular location">
    <subcellularLocation>
        <location evidence="1">Cytoplasm</location>
    </subcellularLocation>
</comment>
<feature type="chain" id="PRO_5045552649" evidence="7">
    <location>
        <begin position="19"/>
        <end position="1029"/>
    </location>
</feature>
<dbReference type="CDD" id="cd13329">
    <property type="entry name" value="PH_RhoGEF"/>
    <property type="match status" value="1"/>
</dbReference>
<dbReference type="PROSITE" id="PS50003">
    <property type="entry name" value="PH_DOMAIN"/>
    <property type="match status" value="1"/>
</dbReference>
<feature type="compositionally biased region" description="Basic and acidic residues" evidence="6">
    <location>
        <begin position="786"/>
        <end position="805"/>
    </location>
</feature>
<feature type="compositionally biased region" description="Low complexity" evidence="6">
    <location>
        <begin position="852"/>
        <end position="861"/>
    </location>
</feature>
<evidence type="ECO:0000256" key="4">
    <source>
        <dbReference type="ARBA" id="ARBA00022771"/>
    </source>
</evidence>
<keyword evidence="11" id="KW-1185">Reference proteome</keyword>
<dbReference type="EMBL" id="JARBDR010000920">
    <property type="protein sequence ID" value="KAJ8299846.1"/>
    <property type="molecule type" value="Genomic_DNA"/>
</dbReference>
<feature type="region of interest" description="Disordered" evidence="6">
    <location>
        <begin position="876"/>
        <end position="1029"/>
    </location>
</feature>
<dbReference type="InterPro" id="IPR000219">
    <property type="entry name" value="DH_dom"/>
</dbReference>
<feature type="compositionally biased region" description="Acidic residues" evidence="6">
    <location>
        <begin position="436"/>
        <end position="447"/>
    </location>
</feature>
<dbReference type="SUPFAM" id="SSF50729">
    <property type="entry name" value="PH domain-like"/>
    <property type="match status" value="1"/>
</dbReference>
<keyword evidence="7" id="KW-0732">Signal</keyword>
<dbReference type="PROSITE" id="PS50010">
    <property type="entry name" value="DH_2"/>
    <property type="match status" value="1"/>
</dbReference>
<reference evidence="10 11" key="1">
    <citation type="submission" date="2022-12" db="EMBL/GenBank/DDBJ databases">
        <title>Chromosome-level genome of Tegillarca granosa.</title>
        <authorList>
            <person name="Kim J."/>
        </authorList>
    </citation>
    <scope>NUCLEOTIDE SEQUENCE [LARGE SCALE GENOMIC DNA]</scope>
    <source>
        <strain evidence="10">Teg-2019</strain>
        <tissue evidence="10">Adductor muscle</tissue>
    </source>
</reference>
<evidence type="ECO:0000256" key="6">
    <source>
        <dbReference type="SAM" id="MobiDB-lite"/>
    </source>
</evidence>
<feature type="region of interest" description="Disordered" evidence="6">
    <location>
        <begin position="428"/>
        <end position="449"/>
    </location>
</feature>
<dbReference type="Proteomes" id="UP001217089">
    <property type="component" value="Unassembled WGS sequence"/>
</dbReference>
<keyword evidence="5" id="KW-0175">Coiled coil</keyword>
<feature type="compositionally biased region" description="Polar residues" evidence="6">
    <location>
        <begin position="910"/>
        <end position="929"/>
    </location>
</feature>